<keyword evidence="12" id="KW-1185">Reference proteome</keyword>
<evidence type="ECO:0000313" key="11">
    <source>
        <dbReference type="EMBL" id="VDI10509.1"/>
    </source>
</evidence>
<dbReference type="InterPro" id="IPR037519">
    <property type="entry name" value="LITAF_fam"/>
</dbReference>
<protein>
    <submittedName>
        <fullName evidence="11">Lipopolysaccharide-induced tumor necrosis factor-alpha factor</fullName>
    </submittedName>
</protein>
<dbReference type="InterPro" id="IPR006629">
    <property type="entry name" value="LITAF"/>
</dbReference>
<sequence length="135" mass="14692">MTEKGAPPPQYNPPPPAYPGQYNQQPGGYPAQPQPQYGYGGQQSSATVVVTGQPTVLVQQFREAPVRTQCPSCRADILTSTHYETGTMTWVVAGVLCFVGLWLGCCLIPFCIDGCKDVVHTCPSCRHSIGRFNRM</sequence>
<comment type="subcellular location">
    <subcellularLocation>
        <location evidence="2">Endosome membrane</location>
        <topology evidence="2">Peripheral membrane protein</topology>
    </subcellularLocation>
    <subcellularLocation>
        <location evidence="1">Late endosome membrane</location>
    </subcellularLocation>
    <subcellularLocation>
        <location evidence="3">Lysosome membrane</location>
        <topology evidence="3">Peripheral membrane protein</topology>
        <orientation evidence="3">Cytoplasmic side</orientation>
    </subcellularLocation>
</comment>
<keyword evidence="9" id="KW-0812">Transmembrane</keyword>
<dbReference type="PANTHER" id="PTHR23292:SF47">
    <property type="entry name" value="LITAF DOMAIN-CONTAINING PROTEIN"/>
    <property type="match status" value="1"/>
</dbReference>
<evidence type="ECO:0000256" key="6">
    <source>
        <dbReference type="ARBA" id="ARBA00022833"/>
    </source>
</evidence>
<keyword evidence="6" id="KW-0862">Zinc</keyword>
<feature type="region of interest" description="Disordered" evidence="8">
    <location>
        <begin position="1"/>
        <end position="42"/>
    </location>
</feature>
<dbReference type="PANTHER" id="PTHR23292">
    <property type="entry name" value="LIPOPOLYSACCHARIDE-INDUCED TUMOR NECROSIS FACTOR-ALPHA FACTOR"/>
    <property type="match status" value="1"/>
</dbReference>
<dbReference type="EMBL" id="UYJE01002407">
    <property type="protein sequence ID" value="VDI10509.1"/>
    <property type="molecule type" value="Genomic_DNA"/>
</dbReference>
<evidence type="ECO:0000256" key="1">
    <source>
        <dbReference type="ARBA" id="ARBA00004414"/>
    </source>
</evidence>
<evidence type="ECO:0000256" key="7">
    <source>
        <dbReference type="ARBA" id="ARBA00023136"/>
    </source>
</evidence>
<keyword evidence="9" id="KW-1133">Transmembrane helix</keyword>
<feature type="compositionally biased region" description="Low complexity" evidence="8">
    <location>
        <begin position="19"/>
        <end position="37"/>
    </location>
</feature>
<dbReference type="GO" id="GO:0005634">
    <property type="term" value="C:nucleus"/>
    <property type="evidence" value="ECO:0007669"/>
    <property type="project" value="TreeGrafter"/>
</dbReference>
<feature type="domain" description="LITAF" evidence="10">
    <location>
        <begin position="45"/>
        <end position="134"/>
    </location>
</feature>
<dbReference type="GO" id="GO:0098574">
    <property type="term" value="C:cytoplasmic side of lysosomal membrane"/>
    <property type="evidence" value="ECO:0007669"/>
    <property type="project" value="TreeGrafter"/>
</dbReference>
<feature type="transmembrane region" description="Helical" evidence="9">
    <location>
        <begin position="90"/>
        <end position="112"/>
    </location>
</feature>
<keyword evidence="7 9" id="KW-0472">Membrane</keyword>
<gene>
    <name evidence="11" type="ORF">MGAL_10B026575</name>
</gene>
<dbReference type="GO" id="GO:0098560">
    <property type="term" value="C:cytoplasmic side of late endosome membrane"/>
    <property type="evidence" value="ECO:0007669"/>
    <property type="project" value="TreeGrafter"/>
</dbReference>
<evidence type="ECO:0000256" key="5">
    <source>
        <dbReference type="ARBA" id="ARBA00022723"/>
    </source>
</evidence>
<dbReference type="Pfam" id="PF10601">
    <property type="entry name" value="zf-LITAF-like"/>
    <property type="match status" value="1"/>
</dbReference>
<evidence type="ECO:0000256" key="2">
    <source>
        <dbReference type="ARBA" id="ARBA00004481"/>
    </source>
</evidence>
<organism evidence="11 12">
    <name type="scientific">Mytilus galloprovincialis</name>
    <name type="common">Mediterranean mussel</name>
    <dbReference type="NCBI Taxonomy" id="29158"/>
    <lineage>
        <taxon>Eukaryota</taxon>
        <taxon>Metazoa</taxon>
        <taxon>Spiralia</taxon>
        <taxon>Lophotrochozoa</taxon>
        <taxon>Mollusca</taxon>
        <taxon>Bivalvia</taxon>
        <taxon>Autobranchia</taxon>
        <taxon>Pteriomorphia</taxon>
        <taxon>Mytilida</taxon>
        <taxon>Mytiloidea</taxon>
        <taxon>Mytilidae</taxon>
        <taxon>Mytilinae</taxon>
        <taxon>Mytilus</taxon>
    </lineage>
</organism>
<accession>A0A8B6CXA7</accession>
<reference evidence="11" key="1">
    <citation type="submission" date="2018-11" db="EMBL/GenBank/DDBJ databases">
        <authorList>
            <person name="Alioto T."/>
            <person name="Alioto T."/>
        </authorList>
    </citation>
    <scope>NUCLEOTIDE SEQUENCE</scope>
</reference>
<dbReference type="OrthoDB" id="5599753at2759"/>
<evidence type="ECO:0000313" key="12">
    <source>
        <dbReference type="Proteomes" id="UP000596742"/>
    </source>
</evidence>
<dbReference type="PROSITE" id="PS51837">
    <property type="entry name" value="LITAF"/>
    <property type="match status" value="1"/>
</dbReference>
<feature type="compositionally biased region" description="Pro residues" evidence="8">
    <location>
        <begin position="1"/>
        <end position="18"/>
    </location>
</feature>
<comment type="caution">
    <text evidence="11">The sequence shown here is derived from an EMBL/GenBank/DDBJ whole genome shotgun (WGS) entry which is preliminary data.</text>
</comment>
<keyword evidence="5" id="KW-0479">Metal-binding</keyword>
<name>A0A8B6CXA7_MYTGA</name>
<proteinExistence type="inferred from homology"/>
<evidence type="ECO:0000256" key="4">
    <source>
        <dbReference type="ARBA" id="ARBA00005975"/>
    </source>
</evidence>
<dbReference type="Proteomes" id="UP000596742">
    <property type="component" value="Unassembled WGS sequence"/>
</dbReference>
<comment type="similarity">
    <text evidence="4">Belongs to the CDIP1/LITAF family.</text>
</comment>
<evidence type="ECO:0000256" key="9">
    <source>
        <dbReference type="SAM" id="Phobius"/>
    </source>
</evidence>
<evidence type="ECO:0000256" key="3">
    <source>
        <dbReference type="ARBA" id="ARBA00004630"/>
    </source>
</evidence>
<evidence type="ECO:0000259" key="10">
    <source>
        <dbReference type="PROSITE" id="PS51837"/>
    </source>
</evidence>
<dbReference type="SMART" id="SM00714">
    <property type="entry name" value="LITAF"/>
    <property type="match status" value="1"/>
</dbReference>
<dbReference type="AlphaFoldDB" id="A0A8B6CXA7"/>
<dbReference type="GO" id="GO:0008270">
    <property type="term" value="F:zinc ion binding"/>
    <property type="evidence" value="ECO:0007669"/>
    <property type="project" value="TreeGrafter"/>
</dbReference>
<evidence type="ECO:0000256" key="8">
    <source>
        <dbReference type="SAM" id="MobiDB-lite"/>
    </source>
</evidence>